<dbReference type="AlphaFoldDB" id="G9XBW4"/>
<organism evidence="1 2">
    <name type="scientific">Peptoanaerobacter stomatis</name>
    <dbReference type="NCBI Taxonomy" id="796937"/>
    <lineage>
        <taxon>Bacteria</taxon>
        <taxon>Bacillati</taxon>
        <taxon>Bacillota</taxon>
        <taxon>Clostridia</taxon>
        <taxon>Peptostreptococcales</taxon>
        <taxon>Filifactoraceae</taxon>
        <taxon>Peptoanaerobacter</taxon>
    </lineage>
</organism>
<accession>G9XBW4</accession>
<dbReference type="HOGENOM" id="CLU_2937561_0_0_9"/>
<dbReference type="EMBL" id="AFZG01000019">
    <property type="protein sequence ID" value="EHL19451.1"/>
    <property type="molecule type" value="Genomic_DNA"/>
</dbReference>
<proteinExistence type="predicted"/>
<reference evidence="1 2" key="1">
    <citation type="submission" date="2011-08" db="EMBL/GenBank/DDBJ databases">
        <title>The Genome Sequence of Eubacteriaceae bacterium CM5.</title>
        <authorList>
            <consortium name="The Broad Institute Genome Sequencing Platform"/>
            <person name="Earl A."/>
            <person name="Ward D."/>
            <person name="Feldgarden M."/>
            <person name="Gevers D."/>
            <person name="Sizova M."/>
            <person name="Hazen A."/>
            <person name="Epstein S."/>
            <person name="Young S.K."/>
            <person name="Zeng Q."/>
            <person name="Gargeya S."/>
            <person name="Fitzgerald M."/>
            <person name="Haas B."/>
            <person name="Abouelleil A."/>
            <person name="Alvarado L."/>
            <person name="Arachchi H.M."/>
            <person name="Berlin A."/>
            <person name="Brown A."/>
            <person name="Chapman S.B."/>
            <person name="Chen Z."/>
            <person name="Dunbar C."/>
            <person name="Freedman E."/>
            <person name="Gearin G."/>
            <person name="Gellesch M."/>
            <person name="Goldberg J."/>
            <person name="Griggs A."/>
            <person name="Gujja S."/>
            <person name="Heiman D."/>
            <person name="Howarth C."/>
            <person name="Larson L."/>
            <person name="Lui A."/>
            <person name="MacDonald P.J.P."/>
            <person name="Montmayeur A."/>
            <person name="Murphy C."/>
            <person name="Neiman D."/>
            <person name="Pearson M."/>
            <person name="Priest M."/>
            <person name="Roberts A."/>
            <person name="Saif S."/>
            <person name="Shea T."/>
            <person name="Shenoy N."/>
            <person name="Sisk P."/>
            <person name="Stolte C."/>
            <person name="Sykes S."/>
            <person name="Wortman J."/>
            <person name="Nusbaum C."/>
            <person name="Birren B."/>
        </authorList>
    </citation>
    <scope>NUCLEOTIDE SEQUENCE [LARGE SCALE GENOMIC DNA]</scope>
    <source>
        <strain evidence="1 2">CM5</strain>
    </source>
</reference>
<sequence length="62" mass="7153">MNMLVKSNDVFVEIKYDELKQLITKATQRDILLELLKDDKKYQGIKNALDGAGNSKKEQIKK</sequence>
<dbReference type="Proteomes" id="UP000003379">
    <property type="component" value="Unassembled WGS sequence"/>
</dbReference>
<dbReference type="RefSeq" id="WP_009528472.1">
    <property type="nucleotide sequence ID" value="NZ_JH414596.1"/>
</dbReference>
<evidence type="ECO:0000313" key="2">
    <source>
        <dbReference type="Proteomes" id="UP000003379"/>
    </source>
</evidence>
<comment type="caution">
    <text evidence="1">The sequence shown here is derived from an EMBL/GenBank/DDBJ whole genome shotgun (WGS) entry which is preliminary data.</text>
</comment>
<protein>
    <submittedName>
        <fullName evidence="1">Uncharacterized protein</fullName>
    </submittedName>
</protein>
<evidence type="ECO:0000313" key="1">
    <source>
        <dbReference type="EMBL" id="EHL19451.1"/>
    </source>
</evidence>
<name>G9XBW4_9FIRM</name>
<gene>
    <name evidence="1" type="ORF">HMPREF9628_00172</name>
</gene>